<dbReference type="KEGG" id="ful:C4N20_13445"/>
<dbReference type="SUPFAM" id="SSF103481">
    <property type="entry name" value="Multidrug resistance efflux transporter EmrE"/>
    <property type="match status" value="2"/>
</dbReference>
<feature type="transmembrane region" description="Helical" evidence="6">
    <location>
        <begin position="232"/>
        <end position="255"/>
    </location>
</feature>
<feature type="domain" description="EamA" evidence="7">
    <location>
        <begin position="171"/>
        <end position="305"/>
    </location>
</feature>
<keyword evidence="4 6" id="KW-1133">Transmembrane helix</keyword>
<evidence type="ECO:0000256" key="6">
    <source>
        <dbReference type="SAM" id="Phobius"/>
    </source>
</evidence>
<proteinExistence type="predicted"/>
<evidence type="ECO:0000256" key="1">
    <source>
        <dbReference type="ARBA" id="ARBA00004651"/>
    </source>
</evidence>
<dbReference type="Pfam" id="PF00892">
    <property type="entry name" value="EamA"/>
    <property type="match status" value="2"/>
</dbReference>
<keyword evidence="2" id="KW-1003">Cell membrane</keyword>
<dbReference type="AlphaFoldDB" id="A0AAX2J9A4"/>
<dbReference type="InterPro" id="IPR037185">
    <property type="entry name" value="EmrE-like"/>
</dbReference>
<evidence type="ECO:0000256" key="2">
    <source>
        <dbReference type="ARBA" id="ARBA00022475"/>
    </source>
</evidence>
<dbReference type="InterPro" id="IPR050638">
    <property type="entry name" value="AA-Vitamin_Transporters"/>
</dbReference>
<dbReference type="PANTHER" id="PTHR32322">
    <property type="entry name" value="INNER MEMBRANE TRANSPORTER"/>
    <property type="match status" value="1"/>
</dbReference>
<feature type="transmembrane region" description="Helical" evidence="6">
    <location>
        <begin position="204"/>
        <end position="226"/>
    </location>
</feature>
<keyword evidence="3 6" id="KW-0812">Transmembrane</keyword>
<protein>
    <submittedName>
        <fullName evidence="8">Carboxylate/amino acid/amine transporter</fullName>
    </submittedName>
</protein>
<sequence>MNDESRSSYFSKGVVVFTLAMVYCVLGGSAFPSIKLGYSLFNIKSGATAAIILFAGVRFTLAGMATIVTGSIIHKSFLFPAKGNFSKIAFLGFIRTTIFYSLMYLGLASTSGIKASVINGTNLVFAMLASCFIFRQEKFTPVKCIAGLLCFSAIVLLNLDGDFTFSFTFRGEGLLLLSAVVFGLSDCITKIFSTNENAVTLSGWQFLIGGSFLVMIGLGLGGSLQIQSMGAFLILFYLVFVSSVTFVTWGILLKYNPISKIVGYKAMEPIFGTLLSAIVLSEYSSLGIQTIAALALVCIGITLLNCYNK</sequence>
<evidence type="ECO:0000256" key="4">
    <source>
        <dbReference type="ARBA" id="ARBA00022989"/>
    </source>
</evidence>
<keyword evidence="5 6" id="KW-0472">Membrane</keyword>
<dbReference type="PANTHER" id="PTHR32322:SF18">
    <property type="entry name" value="S-ADENOSYLMETHIONINE_S-ADENOSYLHOMOCYSTEINE TRANSPORTER"/>
    <property type="match status" value="1"/>
</dbReference>
<feature type="transmembrane region" description="Helical" evidence="6">
    <location>
        <begin position="286"/>
        <end position="307"/>
    </location>
</feature>
<feature type="transmembrane region" description="Helical" evidence="6">
    <location>
        <begin position="141"/>
        <end position="159"/>
    </location>
</feature>
<feature type="domain" description="EamA" evidence="7">
    <location>
        <begin position="47"/>
        <end position="158"/>
    </location>
</feature>
<evidence type="ECO:0000259" key="7">
    <source>
        <dbReference type="Pfam" id="PF00892"/>
    </source>
</evidence>
<evidence type="ECO:0000256" key="5">
    <source>
        <dbReference type="ARBA" id="ARBA00023136"/>
    </source>
</evidence>
<dbReference type="InterPro" id="IPR000620">
    <property type="entry name" value="EamA_dom"/>
</dbReference>
<evidence type="ECO:0000256" key="3">
    <source>
        <dbReference type="ARBA" id="ARBA00022692"/>
    </source>
</evidence>
<feature type="transmembrane region" description="Helical" evidence="6">
    <location>
        <begin position="51"/>
        <end position="73"/>
    </location>
</feature>
<dbReference type="Proteomes" id="UP000249008">
    <property type="component" value="Chromosome 1"/>
</dbReference>
<evidence type="ECO:0000313" key="8">
    <source>
        <dbReference type="EMBL" id="SQJ02301.1"/>
    </source>
</evidence>
<feature type="transmembrane region" description="Helical" evidence="6">
    <location>
        <begin position="12"/>
        <end position="31"/>
    </location>
</feature>
<name>A0AAX2J9A4_9FUSO</name>
<comment type="subcellular location">
    <subcellularLocation>
        <location evidence="1">Cell membrane</location>
        <topology evidence="1">Multi-pass membrane protein</topology>
    </subcellularLocation>
</comment>
<feature type="transmembrane region" description="Helical" evidence="6">
    <location>
        <begin position="113"/>
        <end position="134"/>
    </location>
</feature>
<reference evidence="8 9" key="1">
    <citation type="submission" date="2018-06" db="EMBL/GenBank/DDBJ databases">
        <authorList>
            <consortium name="Pathogen Informatics"/>
            <person name="Doyle S."/>
        </authorList>
    </citation>
    <scope>NUCLEOTIDE SEQUENCE [LARGE SCALE GENOMIC DNA]</scope>
    <source>
        <strain evidence="8 9">NCTC12112</strain>
    </source>
</reference>
<dbReference type="GeneID" id="78455825"/>
<dbReference type="RefSeq" id="WP_005977761.1">
    <property type="nucleotide sequence ID" value="NZ_CABKNW010000002.1"/>
</dbReference>
<dbReference type="GO" id="GO:0005886">
    <property type="term" value="C:plasma membrane"/>
    <property type="evidence" value="ECO:0007669"/>
    <property type="project" value="UniProtKB-SubCell"/>
</dbReference>
<organism evidence="8 9">
    <name type="scientific">Fusobacterium ulcerans</name>
    <dbReference type="NCBI Taxonomy" id="861"/>
    <lineage>
        <taxon>Bacteria</taxon>
        <taxon>Fusobacteriati</taxon>
        <taxon>Fusobacteriota</taxon>
        <taxon>Fusobacteriia</taxon>
        <taxon>Fusobacteriales</taxon>
        <taxon>Fusobacteriaceae</taxon>
        <taxon>Fusobacterium</taxon>
    </lineage>
</organism>
<feature type="transmembrane region" description="Helical" evidence="6">
    <location>
        <begin position="85"/>
        <end position="107"/>
    </location>
</feature>
<evidence type="ECO:0000313" key="9">
    <source>
        <dbReference type="Proteomes" id="UP000249008"/>
    </source>
</evidence>
<accession>A0AAX2J9A4</accession>
<dbReference type="EMBL" id="LS483487">
    <property type="protein sequence ID" value="SQJ02301.1"/>
    <property type="molecule type" value="Genomic_DNA"/>
</dbReference>
<gene>
    <name evidence="8" type="ORF">NCTC12112_01255</name>
</gene>